<keyword evidence="2" id="KW-1185">Reference proteome</keyword>
<evidence type="ECO:0000313" key="1">
    <source>
        <dbReference type="EMBL" id="KAJ1108202.1"/>
    </source>
</evidence>
<protein>
    <submittedName>
        <fullName evidence="1">Uncharacterized protein</fullName>
    </submittedName>
</protein>
<dbReference type="EMBL" id="JANPWB010000013">
    <property type="protein sequence ID" value="KAJ1108202.1"/>
    <property type="molecule type" value="Genomic_DNA"/>
</dbReference>
<accession>A0AAV7MYD0</accession>
<comment type="caution">
    <text evidence="1">The sequence shown here is derived from an EMBL/GenBank/DDBJ whole genome shotgun (WGS) entry which is preliminary data.</text>
</comment>
<dbReference type="Proteomes" id="UP001066276">
    <property type="component" value="Chromosome 9"/>
</dbReference>
<name>A0AAV7MYD0_PLEWA</name>
<evidence type="ECO:0000313" key="2">
    <source>
        <dbReference type="Proteomes" id="UP001066276"/>
    </source>
</evidence>
<organism evidence="1 2">
    <name type="scientific">Pleurodeles waltl</name>
    <name type="common">Iberian ribbed newt</name>
    <dbReference type="NCBI Taxonomy" id="8319"/>
    <lineage>
        <taxon>Eukaryota</taxon>
        <taxon>Metazoa</taxon>
        <taxon>Chordata</taxon>
        <taxon>Craniata</taxon>
        <taxon>Vertebrata</taxon>
        <taxon>Euteleostomi</taxon>
        <taxon>Amphibia</taxon>
        <taxon>Batrachia</taxon>
        <taxon>Caudata</taxon>
        <taxon>Salamandroidea</taxon>
        <taxon>Salamandridae</taxon>
        <taxon>Pleurodelinae</taxon>
        <taxon>Pleurodeles</taxon>
    </lineage>
</organism>
<proteinExistence type="predicted"/>
<dbReference type="AlphaFoldDB" id="A0AAV7MYD0"/>
<sequence>MLPRPWASAYAVELTDNLQSRHVTPDDQLTTMTSFYSQLYSATIVPDTIALDANTIKLLWLDPAHLLYLDAPFTIEEIIQVIQRLHCNKAMGLHERTTSYKKCADLLGPRLPEVYEDSLASGVLLSSLREVVIIDLNLTSPLTLCD</sequence>
<gene>
    <name evidence="1" type="ORF">NDU88_005584</name>
</gene>
<reference evidence="1" key="1">
    <citation type="journal article" date="2022" name="bioRxiv">
        <title>Sequencing and chromosome-scale assembly of the giantPleurodeles waltlgenome.</title>
        <authorList>
            <person name="Brown T."/>
            <person name="Elewa A."/>
            <person name="Iarovenko S."/>
            <person name="Subramanian E."/>
            <person name="Araus A.J."/>
            <person name="Petzold A."/>
            <person name="Susuki M."/>
            <person name="Suzuki K.-i.T."/>
            <person name="Hayashi T."/>
            <person name="Toyoda A."/>
            <person name="Oliveira C."/>
            <person name="Osipova E."/>
            <person name="Leigh N.D."/>
            <person name="Simon A."/>
            <person name="Yun M.H."/>
        </authorList>
    </citation>
    <scope>NUCLEOTIDE SEQUENCE</scope>
    <source>
        <strain evidence="1">20211129_DDA</strain>
        <tissue evidence="1">Liver</tissue>
    </source>
</reference>